<evidence type="ECO:0000256" key="8">
    <source>
        <dbReference type="ARBA" id="ARBA00023287"/>
    </source>
</evidence>
<dbReference type="InterPro" id="IPR012902">
    <property type="entry name" value="N_methyl_site"/>
</dbReference>
<comment type="subcellular location">
    <subcellularLocation>
        <location evidence="1">Cell membrane</location>
        <topology evidence="1">Single-pass membrane protein</topology>
    </subcellularLocation>
    <subcellularLocation>
        <location evidence="2">Cell surface</location>
    </subcellularLocation>
</comment>
<keyword evidence="7" id="KW-0472">Membrane</keyword>
<evidence type="ECO:0000256" key="7">
    <source>
        <dbReference type="ARBA" id="ARBA00023136"/>
    </source>
</evidence>
<dbReference type="InterPro" id="IPR045584">
    <property type="entry name" value="Pilin-like"/>
</dbReference>
<evidence type="ECO:0000313" key="10">
    <source>
        <dbReference type="EMBL" id="AZA16459.1"/>
    </source>
</evidence>
<keyword evidence="8" id="KW-0178">Competence</keyword>
<name>A0A1L3JWU2_LACDL</name>
<organism evidence="10">
    <name type="scientific">Lactobacillus delbrueckii subsp. lactis</name>
    <dbReference type="NCBI Taxonomy" id="29397"/>
    <lineage>
        <taxon>Bacteria</taxon>
        <taxon>Bacillati</taxon>
        <taxon>Bacillota</taxon>
        <taxon>Bacilli</taxon>
        <taxon>Lactobacillales</taxon>
        <taxon>Lactobacillaceae</taxon>
        <taxon>Lactobacillus</taxon>
    </lineage>
</organism>
<evidence type="ECO:0000256" key="2">
    <source>
        <dbReference type="ARBA" id="ARBA00004241"/>
    </source>
</evidence>
<dbReference type="Pfam" id="PF07963">
    <property type="entry name" value="N_methyl"/>
    <property type="match status" value="1"/>
</dbReference>
<comment type="similarity">
    <text evidence="9">Belongs to the ComGC family.</text>
</comment>
<evidence type="ECO:0000256" key="6">
    <source>
        <dbReference type="ARBA" id="ARBA00022989"/>
    </source>
</evidence>
<evidence type="ECO:0000256" key="3">
    <source>
        <dbReference type="ARBA" id="ARBA00022475"/>
    </source>
</evidence>
<dbReference type="GO" id="GO:0005886">
    <property type="term" value="C:plasma membrane"/>
    <property type="evidence" value="ECO:0007669"/>
    <property type="project" value="UniProtKB-SubCell"/>
</dbReference>
<keyword evidence="3" id="KW-1003">Cell membrane</keyword>
<dbReference type="AlphaFoldDB" id="A0A1L3JWU2"/>
<dbReference type="PIRSF" id="PIRSF029928">
    <property type="entry name" value="Late_competence_ComGC"/>
    <property type="match status" value="1"/>
</dbReference>
<gene>
    <name evidence="10" type="ORF">DQL93_08150</name>
</gene>
<keyword evidence="4" id="KW-0488">Methylation</keyword>
<dbReference type="InterPro" id="IPR016940">
    <property type="entry name" value="ComGC"/>
</dbReference>
<dbReference type="GO" id="GO:0030420">
    <property type="term" value="P:establishment of competence for transformation"/>
    <property type="evidence" value="ECO:0007669"/>
    <property type="project" value="UniProtKB-KW"/>
</dbReference>
<dbReference type="RefSeq" id="WP_035164720.1">
    <property type="nucleotide sequence ID" value="NZ_BJLO01000006.1"/>
</dbReference>
<keyword evidence="6" id="KW-1133">Transmembrane helix</keyword>
<sequence length="107" mass="12288">MKHLRRFWQKRQRAFTLIEMVIVVAIIATLVLLISPNLLAQKDHADKRTNDAFTTTIQTQVELYEENTGKKPASFQEMVDAHYLTQKQEKQAEDKKLAIGDFAKGGE</sequence>
<reference evidence="10" key="1">
    <citation type="submission" date="2018-07" db="EMBL/GenBank/DDBJ databases">
        <authorList>
            <person name="Somerville V."/>
        </authorList>
    </citation>
    <scope>NUCLEOTIDE SEQUENCE</scope>
    <source>
        <strain evidence="10">NWC_2_2</strain>
    </source>
</reference>
<dbReference type="OrthoDB" id="2327388at2"/>
<accession>A0A1L3JWU2</accession>
<evidence type="ECO:0000256" key="5">
    <source>
        <dbReference type="ARBA" id="ARBA00022692"/>
    </source>
</evidence>
<evidence type="ECO:0000256" key="9">
    <source>
        <dbReference type="ARBA" id="ARBA00043982"/>
    </source>
</evidence>
<evidence type="ECO:0000256" key="1">
    <source>
        <dbReference type="ARBA" id="ARBA00004162"/>
    </source>
</evidence>
<dbReference type="EMBL" id="CP031023">
    <property type="protein sequence ID" value="AZA16459.1"/>
    <property type="molecule type" value="Genomic_DNA"/>
</dbReference>
<dbReference type="NCBIfam" id="NF040999">
    <property type="entry name" value="pilin_ComGC"/>
    <property type="match status" value="1"/>
</dbReference>
<protein>
    <submittedName>
        <fullName evidence="10">Prepilin-type N-terminal cleavage/methylation domain-containing protein</fullName>
    </submittedName>
</protein>
<dbReference type="SMR" id="A0A1L3JWU2"/>
<evidence type="ECO:0000256" key="4">
    <source>
        <dbReference type="ARBA" id="ARBA00022481"/>
    </source>
</evidence>
<dbReference type="GO" id="GO:0009986">
    <property type="term" value="C:cell surface"/>
    <property type="evidence" value="ECO:0007669"/>
    <property type="project" value="UniProtKB-SubCell"/>
</dbReference>
<proteinExistence type="inferred from homology"/>
<dbReference type="SUPFAM" id="SSF54523">
    <property type="entry name" value="Pili subunits"/>
    <property type="match status" value="1"/>
</dbReference>
<keyword evidence="5" id="KW-0812">Transmembrane</keyword>
<dbReference type="NCBIfam" id="TIGR02532">
    <property type="entry name" value="IV_pilin_GFxxxE"/>
    <property type="match status" value="1"/>
</dbReference>
<dbReference type="Gene3D" id="3.30.700.10">
    <property type="entry name" value="Glycoprotein, Type 4 Pilin"/>
    <property type="match status" value="1"/>
</dbReference>